<protein>
    <recommendedName>
        <fullName evidence="2">F-box domain-containing protein</fullName>
    </recommendedName>
</protein>
<dbReference type="PANTHER" id="PTHR13382">
    <property type="entry name" value="MITOCHONDRIAL ATP SYNTHASE COUPLING FACTOR B"/>
    <property type="match status" value="1"/>
</dbReference>
<feature type="domain" description="F-box" evidence="2">
    <location>
        <begin position="25"/>
        <end position="60"/>
    </location>
</feature>
<dbReference type="Proteomes" id="UP001159364">
    <property type="component" value="Linkage Group LG03"/>
</dbReference>
<feature type="region of interest" description="Disordered" evidence="1">
    <location>
        <begin position="1"/>
        <end position="23"/>
    </location>
</feature>
<evidence type="ECO:0000256" key="1">
    <source>
        <dbReference type="SAM" id="MobiDB-lite"/>
    </source>
</evidence>
<dbReference type="InterPro" id="IPR036047">
    <property type="entry name" value="F-box-like_dom_sf"/>
</dbReference>
<evidence type="ECO:0000313" key="3">
    <source>
        <dbReference type="EMBL" id="KAJ8770263.1"/>
    </source>
</evidence>
<evidence type="ECO:0000313" key="4">
    <source>
        <dbReference type="Proteomes" id="UP001159364"/>
    </source>
</evidence>
<organism evidence="3 4">
    <name type="scientific">Erythroxylum novogranatense</name>
    <dbReference type="NCBI Taxonomy" id="1862640"/>
    <lineage>
        <taxon>Eukaryota</taxon>
        <taxon>Viridiplantae</taxon>
        <taxon>Streptophyta</taxon>
        <taxon>Embryophyta</taxon>
        <taxon>Tracheophyta</taxon>
        <taxon>Spermatophyta</taxon>
        <taxon>Magnoliopsida</taxon>
        <taxon>eudicotyledons</taxon>
        <taxon>Gunneridae</taxon>
        <taxon>Pentapetalae</taxon>
        <taxon>rosids</taxon>
        <taxon>fabids</taxon>
        <taxon>Malpighiales</taxon>
        <taxon>Erythroxylaceae</taxon>
        <taxon>Erythroxylum</taxon>
    </lineage>
</organism>
<name>A0AAV8TU08_9ROSI</name>
<dbReference type="InterPro" id="IPR032675">
    <property type="entry name" value="LRR_dom_sf"/>
</dbReference>
<keyword evidence="4" id="KW-1185">Reference proteome</keyword>
<dbReference type="InterPro" id="IPR050648">
    <property type="entry name" value="F-box_LRR-repeat"/>
</dbReference>
<reference evidence="3 4" key="1">
    <citation type="submission" date="2021-09" db="EMBL/GenBank/DDBJ databases">
        <title>Genomic insights and catalytic innovation underlie evolution of tropane alkaloids biosynthesis.</title>
        <authorList>
            <person name="Wang Y.-J."/>
            <person name="Tian T."/>
            <person name="Huang J.-P."/>
            <person name="Huang S.-X."/>
        </authorList>
    </citation>
    <scope>NUCLEOTIDE SEQUENCE [LARGE SCALE GENOMIC DNA]</scope>
    <source>
        <strain evidence="3">KIB-2018</strain>
        <tissue evidence="3">Leaf</tissue>
    </source>
</reference>
<gene>
    <name evidence="3" type="ORF">K2173_012705</name>
</gene>
<dbReference type="AlphaFoldDB" id="A0AAV8TU08"/>
<comment type="caution">
    <text evidence="3">The sequence shown here is derived from an EMBL/GenBank/DDBJ whole genome shotgun (WGS) entry which is preliminary data.</text>
</comment>
<dbReference type="InterPro" id="IPR001810">
    <property type="entry name" value="F-box_dom"/>
</dbReference>
<dbReference type="PANTHER" id="PTHR13382:SF16">
    <property type="entry name" value="F-BOX PROTEIN SKIP28"/>
    <property type="match status" value="1"/>
</dbReference>
<proteinExistence type="predicted"/>
<accession>A0AAV8TU08</accession>
<dbReference type="Gene3D" id="3.80.10.10">
    <property type="entry name" value="Ribonuclease Inhibitor"/>
    <property type="match status" value="1"/>
</dbReference>
<dbReference type="GO" id="GO:0005737">
    <property type="term" value="C:cytoplasm"/>
    <property type="evidence" value="ECO:0007669"/>
    <property type="project" value="TreeGrafter"/>
</dbReference>
<dbReference type="EMBL" id="JAIWQS010000003">
    <property type="protein sequence ID" value="KAJ8770263.1"/>
    <property type="molecule type" value="Genomic_DNA"/>
</dbReference>
<evidence type="ECO:0000259" key="2">
    <source>
        <dbReference type="Pfam" id="PF00646"/>
    </source>
</evidence>
<dbReference type="Pfam" id="PF00646">
    <property type="entry name" value="F-box"/>
    <property type="match status" value="1"/>
</dbReference>
<feature type="compositionally biased region" description="Basic and acidic residues" evidence="1">
    <location>
        <begin position="8"/>
        <end position="20"/>
    </location>
</feature>
<dbReference type="SUPFAM" id="SSF52047">
    <property type="entry name" value="RNI-like"/>
    <property type="match status" value="1"/>
</dbReference>
<sequence>MATIDSHLSSDEETKNREAEPTGSPHDALFFVLAYLPVYELLVMSEVCVSLREALKNDVLPWQNICVERPLNSRLSIEGLLEIASRANGRLKSLSLVNCGKITDDELQRIVDENPIIRKLHVPGCTGLTPEGIIRAVKTLSQHHGNLESIQINGLFGVEKEHLETLCSYLQPYSANQQKQPIFYHQYRSFQTSRNKEGRRIDVEVCPICSQVRMVFSCSRETCEKKIDCRGCNFCILRCAECGVCVGEIGETICADIVCLNCWLHLPKCNFCNEPYCNQHLSPCSSTGFVCDVCDMKAVKFINDVSD</sequence>
<dbReference type="SUPFAM" id="SSF81383">
    <property type="entry name" value="F-box domain"/>
    <property type="match status" value="1"/>
</dbReference>